<evidence type="ECO:0000313" key="1">
    <source>
        <dbReference type="EMBL" id="MBF4102486.1"/>
    </source>
</evidence>
<name>A0A930Y504_9PAST</name>
<organism evidence="1">
    <name type="scientific">Gallibacterium anatis</name>
    <dbReference type="NCBI Taxonomy" id="750"/>
    <lineage>
        <taxon>Bacteria</taxon>
        <taxon>Pseudomonadati</taxon>
        <taxon>Pseudomonadota</taxon>
        <taxon>Gammaproteobacteria</taxon>
        <taxon>Pasteurellales</taxon>
        <taxon>Pasteurellaceae</taxon>
        <taxon>Gallibacterium</taxon>
    </lineage>
</organism>
<reference evidence="1" key="1">
    <citation type="submission" date="2020-11" db="EMBL/GenBank/DDBJ databases">
        <title>Gallibacterium anatis 1637, full genome, WGS.</title>
        <authorList>
            <person name="Laishevtcev A.I."/>
            <person name="Yakimova E.A."/>
            <person name="Petkovich D."/>
            <person name="Stepanova T.V."/>
            <person name="Kalendr R.S."/>
            <person name="Rubalsky E.O."/>
            <person name="Zulkarneev E.R."/>
            <person name="Aleshkin A.V."/>
        </authorList>
    </citation>
    <scope>NUCLEOTIDE SEQUENCE</scope>
    <source>
        <strain evidence="1">1637</strain>
    </source>
</reference>
<protein>
    <submittedName>
        <fullName evidence="1">Uncharacterized protein</fullName>
    </submittedName>
</protein>
<proteinExistence type="predicted"/>
<dbReference type="AlphaFoldDB" id="A0A930Y504"/>
<gene>
    <name evidence="1" type="ORF">INT80_05385</name>
</gene>
<dbReference type="EMBL" id="JADION010000012">
    <property type="protein sequence ID" value="MBF4102486.1"/>
    <property type="molecule type" value="Genomic_DNA"/>
</dbReference>
<accession>A0A930Y504</accession>
<comment type="caution">
    <text evidence="1">The sequence shown here is derived from an EMBL/GenBank/DDBJ whole genome shotgun (WGS) entry which is preliminary data.</text>
</comment>
<sequence length="65" mass="7753">MVHFHRFCEEYQLSQIIFDESHIHRDYRWIMVLLLADIQTPEQNVCAADTIVRMISRVFATMIAV</sequence>